<dbReference type="InterPro" id="IPR036291">
    <property type="entry name" value="NAD(P)-bd_dom_sf"/>
</dbReference>
<organism evidence="4 5">
    <name type="scientific">Pseudoalteromonas fenneropenaei</name>
    <dbReference type="NCBI Taxonomy" id="1737459"/>
    <lineage>
        <taxon>Bacteria</taxon>
        <taxon>Pseudomonadati</taxon>
        <taxon>Pseudomonadota</taxon>
        <taxon>Gammaproteobacteria</taxon>
        <taxon>Alteromonadales</taxon>
        <taxon>Pseudoalteromonadaceae</taxon>
        <taxon>Pseudoalteromonas</taxon>
    </lineage>
</organism>
<dbReference type="Gene3D" id="3.40.50.720">
    <property type="entry name" value="NAD(P)-binding Rossmann-like Domain"/>
    <property type="match status" value="1"/>
</dbReference>
<dbReference type="PROSITE" id="PS00061">
    <property type="entry name" value="ADH_SHORT"/>
    <property type="match status" value="1"/>
</dbReference>
<comment type="caution">
    <text evidence="4">The sequence shown here is derived from an EMBL/GenBank/DDBJ whole genome shotgun (WGS) entry which is preliminary data.</text>
</comment>
<evidence type="ECO:0000313" key="5">
    <source>
        <dbReference type="Proteomes" id="UP001595453"/>
    </source>
</evidence>
<dbReference type="EMBL" id="JBHRSD010000017">
    <property type="protein sequence ID" value="MFC3032903.1"/>
    <property type="molecule type" value="Genomic_DNA"/>
</dbReference>
<reference evidence="5" key="1">
    <citation type="journal article" date="2019" name="Int. J. Syst. Evol. Microbiol.">
        <title>The Global Catalogue of Microorganisms (GCM) 10K type strain sequencing project: providing services to taxonomists for standard genome sequencing and annotation.</title>
        <authorList>
            <consortium name="The Broad Institute Genomics Platform"/>
            <consortium name="The Broad Institute Genome Sequencing Center for Infectious Disease"/>
            <person name="Wu L."/>
            <person name="Ma J."/>
        </authorList>
    </citation>
    <scope>NUCLEOTIDE SEQUENCE [LARGE SCALE GENOMIC DNA]</scope>
    <source>
        <strain evidence="5">KCTC 42730</strain>
    </source>
</reference>
<proteinExistence type="inferred from homology"/>
<dbReference type="GO" id="GO:0016491">
    <property type="term" value="F:oxidoreductase activity"/>
    <property type="evidence" value="ECO:0007669"/>
    <property type="project" value="UniProtKB-KW"/>
</dbReference>
<evidence type="ECO:0000259" key="3">
    <source>
        <dbReference type="SMART" id="SM00822"/>
    </source>
</evidence>
<dbReference type="SUPFAM" id="SSF51735">
    <property type="entry name" value="NAD(P)-binding Rossmann-fold domains"/>
    <property type="match status" value="1"/>
</dbReference>
<evidence type="ECO:0000313" key="4">
    <source>
        <dbReference type="EMBL" id="MFC3032903.1"/>
    </source>
</evidence>
<evidence type="ECO:0000256" key="2">
    <source>
        <dbReference type="ARBA" id="ARBA00023002"/>
    </source>
</evidence>
<sequence length="254" mass="27436">MSLFDLTGKTIVITGGNRGIGLSLAHHLHQFGANIVILARDIQQNQLALKTLSEKGERVLSIECDVTNSASVNQAMAEAANWQGGIYGCIANAGGRSDGYEFAEMPESVWEKTLSTNLTGTFNTFQAALKYIKNNEKGRLLAISSLAAWHGNANFADYASSKAALEGLCRALAIELAPFNITVNCLVPGWIDTEMNAAVKADKRQFEAIKRLRIPLRRWAEPDELAGAAVYLMSDSSSYHTGDSLVVDGGYHIA</sequence>
<comment type="similarity">
    <text evidence="1">Belongs to the short-chain dehydrogenases/reductases (SDR) family.</text>
</comment>
<keyword evidence="2 4" id="KW-0560">Oxidoreductase</keyword>
<protein>
    <submittedName>
        <fullName evidence="4">SDR family NAD(P)-dependent oxidoreductase</fullName>
        <ecNumber evidence="4">1.1.1.-</ecNumber>
    </submittedName>
</protein>
<dbReference type="InterPro" id="IPR057326">
    <property type="entry name" value="KR_dom"/>
</dbReference>
<dbReference type="InterPro" id="IPR002347">
    <property type="entry name" value="SDR_fam"/>
</dbReference>
<keyword evidence="5" id="KW-1185">Reference proteome</keyword>
<feature type="domain" description="Ketoreductase" evidence="3">
    <location>
        <begin position="9"/>
        <end position="193"/>
    </location>
</feature>
<dbReference type="PRINTS" id="PR00081">
    <property type="entry name" value="GDHRDH"/>
</dbReference>
<dbReference type="Pfam" id="PF13561">
    <property type="entry name" value="adh_short_C2"/>
    <property type="match status" value="1"/>
</dbReference>
<dbReference type="PANTHER" id="PTHR42760:SF133">
    <property type="entry name" value="3-OXOACYL-[ACYL-CARRIER-PROTEIN] REDUCTASE"/>
    <property type="match status" value="1"/>
</dbReference>
<dbReference type="SMART" id="SM00822">
    <property type="entry name" value="PKS_KR"/>
    <property type="match status" value="1"/>
</dbReference>
<dbReference type="InterPro" id="IPR020904">
    <property type="entry name" value="Sc_DH/Rdtase_CS"/>
</dbReference>
<evidence type="ECO:0000256" key="1">
    <source>
        <dbReference type="ARBA" id="ARBA00006484"/>
    </source>
</evidence>
<accession>A0ABV7CK57</accession>
<name>A0ABV7CK57_9GAMM</name>
<dbReference type="Proteomes" id="UP001595453">
    <property type="component" value="Unassembled WGS sequence"/>
</dbReference>
<dbReference type="RefSeq" id="WP_377123856.1">
    <property type="nucleotide sequence ID" value="NZ_JBHRSD010000017.1"/>
</dbReference>
<dbReference type="EC" id="1.1.1.-" evidence="4"/>
<dbReference type="PANTHER" id="PTHR42760">
    <property type="entry name" value="SHORT-CHAIN DEHYDROGENASES/REDUCTASES FAMILY MEMBER"/>
    <property type="match status" value="1"/>
</dbReference>
<gene>
    <name evidence="4" type="ORF">ACFOEE_10260</name>
</gene>